<dbReference type="InterPro" id="IPR021345">
    <property type="entry name" value="DUF2961"/>
</dbReference>
<sequence length="272" mass="30578">MEDLTERPRRRAHHVRAGRHRGPALITHIWLTTDRSHWRSLILRCYWDRAEEPAVEVPLGDFFGQGWCEFAQLSSVPVAVNPHGGFNSYWPMPPAARPADAGEPRVAPVAVYYQISYEIDVDVTGAGYLHSQFHRSNPLAVGTVHPILDRVRGRQVCGHLPRLGVNRPGWWGEGEVKFYFDGDEKFPTICGTGTEDYFGGAWNFDVPGQGYTAYSTPFLGLHQIIRPDGLYRSQQRFGMYRWHLLDPFTSTLSCGWTSKRSGGSRGALPAPA</sequence>
<organism evidence="1">
    <name type="scientific">Mycobacterium xenopi 4042</name>
    <dbReference type="NCBI Taxonomy" id="1299334"/>
    <lineage>
        <taxon>Bacteria</taxon>
        <taxon>Bacillati</taxon>
        <taxon>Actinomycetota</taxon>
        <taxon>Actinomycetes</taxon>
        <taxon>Mycobacteriales</taxon>
        <taxon>Mycobacteriaceae</taxon>
        <taxon>Mycobacterium</taxon>
    </lineage>
</organism>
<reference evidence="1" key="1">
    <citation type="submission" date="2014-01" db="EMBL/GenBank/DDBJ databases">
        <authorList>
            <person name="Brown-Elliot B."/>
            <person name="Wallace R."/>
            <person name="Lenaerts A."/>
            <person name="Ordway D."/>
            <person name="DeGroote M.A."/>
            <person name="Parker T."/>
            <person name="Sizemore C."/>
            <person name="Tallon L.J."/>
            <person name="Sadzewicz L.K."/>
            <person name="Sengamalay N."/>
            <person name="Fraser C.M."/>
            <person name="Hine E."/>
            <person name="Shefchek K.A."/>
            <person name="Das S.P."/>
            <person name="Tettelin H."/>
        </authorList>
    </citation>
    <scope>NUCLEOTIDE SEQUENCE [LARGE SCALE GENOMIC DNA]</scope>
    <source>
        <strain evidence="1">4042</strain>
    </source>
</reference>
<dbReference type="Gene3D" id="2.60.120.1390">
    <property type="match status" value="1"/>
</dbReference>
<dbReference type="Pfam" id="PF11175">
    <property type="entry name" value="DUF2961"/>
    <property type="match status" value="1"/>
</dbReference>
<dbReference type="EMBL" id="JAOB01000049">
    <property type="protein sequence ID" value="EUA33039.1"/>
    <property type="molecule type" value="Genomic_DNA"/>
</dbReference>
<dbReference type="AlphaFoldDB" id="X8AN48"/>
<accession>X8AN48</accession>
<comment type="caution">
    <text evidence="1">The sequence shown here is derived from an EMBL/GenBank/DDBJ whole genome shotgun (WGS) entry which is preliminary data.</text>
</comment>
<gene>
    <name evidence="1" type="ORF">I553_1720</name>
</gene>
<proteinExistence type="predicted"/>
<evidence type="ECO:0008006" key="2">
    <source>
        <dbReference type="Google" id="ProtNLM"/>
    </source>
</evidence>
<protein>
    <recommendedName>
        <fullName evidence="2">DUF2961 domain-containing protein</fullName>
    </recommendedName>
</protein>
<dbReference type="PATRIC" id="fig|1299334.3.peg.5357"/>
<evidence type="ECO:0000313" key="1">
    <source>
        <dbReference type="EMBL" id="EUA33039.1"/>
    </source>
</evidence>
<name>X8AN48_MYCXE</name>